<keyword evidence="3" id="KW-1185">Reference proteome</keyword>
<dbReference type="Proteomes" id="UP000292452">
    <property type="component" value="Unassembled WGS sequence"/>
</dbReference>
<evidence type="ECO:0000313" key="2">
    <source>
        <dbReference type="EMBL" id="TBO56846.1"/>
    </source>
</evidence>
<accession>A0A4Q9HPM2</accession>
<sequence length="245" mass="23388">MTQTTKVTGRAQRTYSARHPRARALFAAGTGIVAAAGLSMAVTGSAVAQPAGAQAGAGSVAAASTTVSPAGHSFAAALSGKATFKAGSVTVTCAVSSSTGQVPAAPGNQNASGPVNSNSSAATYSSCTTSLPGVTATVSTSGNWGVSMQNGSPVTAGLTIPTGGFVLQTSGLASCTVTAAPTGAATVSGTWTNGAPSTLAFVNASVPVTVVGGFGCPTSATTSVFNATYKVTDATDPSSQITVTG</sequence>
<reference evidence="2 3" key="1">
    <citation type="submission" date="2019-02" db="EMBL/GenBank/DDBJ databases">
        <title>Draft Genome Sequence of Streptomyces sp. AM-2504, identified by 16S rRNA comparative analysis as a Streptomyces Kasugaensis strain.</title>
        <authorList>
            <person name="Napolioni V."/>
            <person name="Giuliodori A.M."/>
            <person name="Spurio R."/>
            <person name="Fabbretti A."/>
        </authorList>
    </citation>
    <scope>NUCLEOTIDE SEQUENCE [LARGE SCALE GENOMIC DNA]</scope>
    <source>
        <strain evidence="2 3">AM-2504</strain>
    </source>
</reference>
<evidence type="ECO:0000256" key="1">
    <source>
        <dbReference type="SAM" id="SignalP"/>
    </source>
</evidence>
<name>A0A4Q9HPM2_STRKA</name>
<dbReference type="RefSeq" id="WP_131125033.1">
    <property type="nucleotide sequence ID" value="NZ_SIXH01000287.1"/>
</dbReference>
<gene>
    <name evidence="2" type="ORF">EYS09_25790</name>
</gene>
<keyword evidence="1" id="KW-0732">Signal</keyword>
<protein>
    <recommendedName>
        <fullName evidence="4">Ig-like domain-containing protein</fullName>
    </recommendedName>
</protein>
<comment type="caution">
    <text evidence="2">The sequence shown here is derived from an EMBL/GenBank/DDBJ whole genome shotgun (WGS) entry which is preliminary data.</text>
</comment>
<evidence type="ECO:0008006" key="4">
    <source>
        <dbReference type="Google" id="ProtNLM"/>
    </source>
</evidence>
<feature type="signal peptide" evidence="1">
    <location>
        <begin position="1"/>
        <end position="48"/>
    </location>
</feature>
<dbReference type="EMBL" id="SIXH01000287">
    <property type="protein sequence ID" value="TBO56846.1"/>
    <property type="molecule type" value="Genomic_DNA"/>
</dbReference>
<feature type="chain" id="PRO_5039524842" description="Ig-like domain-containing protein" evidence="1">
    <location>
        <begin position="49"/>
        <end position="245"/>
    </location>
</feature>
<dbReference type="AlphaFoldDB" id="A0A4Q9HPM2"/>
<proteinExistence type="predicted"/>
<evidence type="ECO:0000313" key="3">
    <source>
        <dbReference type="Proteomes" id="UP000292452"/>
    </source>
</evidence>
<organism evidence="2 3">
    <name type="scientific">Streptomyces kasugaensis</name>
    <dbReference type="NCBI Taxonomy" id="1946"/>
    <lineage>
        <taxon>Bacteria</taxon>
        <taxon>Bacillati</taxon>
        <taxon>Actinomycetota</taxon>
        <taxon>Actinomycetes</taxon>
        <taxon>Kitasatosporales</taxon>
        <taxon>Streptomycetaceae</taxon>
        <taxon>Streptomyces</taxon>
    </lineage>
</organism>